<dbReference type="STRING" id="1229205.BUPH_08561"/>
<proteinExistence type="predicted"/>
<dbReference type="EMBL" id="CP003863">
    <property type="protein sequence ID" value="AFT85637.1"/>
    <property type="molecule type" value="Genomic_DNA"/>
</dbReference>
<evidence type="ECO:0000313" key="2">
    <source>
        <dbReference type="Proteomes" id="UP000010105"/>
    </source>
</evidence>
<dbReference type="Proteomes" id="UP000010105">
    <property type="component" value="Chromosome 1"/>
</dbReference>
<organism evidence="1 2">
    <name type="scientific">Paraburkholderia phenoliruptrix BR3459a</name>
    <dbReference type="NCBI Taxonomy" id="1229205"/>
    <lineage>
        <taxon>Bacteria</taxon>
        <taxon>Pseudomonadati</taxon>
        <taxon>Pseudomonadota</taxon>
        <taxon>Betaproteobacteria</taxon>
        <taxon>Burkholderiales</taxon>
        <taxon>Burkholderiaceae</taxon>
        <taxon>Paraburkholderia</taxon>
    </lineage>
</organism>
<reference evidence="1 2" key="1">
    <citation type="journal article" date="2012" name="J. Bacteriol.">
        <title>Complete Genome Sequence of Burkholderia phenoliruptrix BR3459a (CLA1), a Heat-Tolerant, Nitrogen-Fixing Symbiont of Mimosa flocculosa.</title>
        <authorList>
            <person name="de Oliveira Cunha C."/>
            <person name="Goda Zuleta L.F."/>
            <person name="Paula de Almeida L.G."/>
            <person name="Prioli Ciapina L."/>
            <person name="Lustrino Borges W."/>
            <person name="Pitard R.M."/>
            <person name="Baldani J.I."/>
            <person name="Straliotto R."/>
            <person name="de Faria S.M."/>
            <person name="Hungria M."/>
            <person name="Sousa Cavada B."/>
            <person name="Mercante F.M."/>
            <person name="Ribeiro de Vasconcelos A.T."/>
        </authorList>
    </citation>
    <scope>NUCLEOTIDE SEQUENCE [LARGE SCALE GENOMIC DNA]</scope>
    <source>
        <strain evidence="1 2">BR3459a</strain>
    </source>
</reference>
<protein>
    <submittedName>
        <fullName evidence="1">Uncharacterized protein</fullName>
    </submittedName>
</protein>
<accession>K0DLI1</accession>
<name>K0DLI1_9BURK</name>
<gene>
    <name evidence="1" type="ORF">BUPH_08561</name>
</gene>
<dbReference type="PATRIC" id="fig|1229205.11.peg.1712"/>
<dbReference type="HOGENOM" id="CLU_2491886_0_0_4"/>
<sequence>MYPHSIAAAACRERRFSASAALSRSAAPEAARRALQGFSSRAQGLACGAQTMAARFTVLARPYLSAARASRPHGAIDTSCYTRTQR</sequence>
<dbReference type="KEGG" id="bpx:BUPH_08561"/>
<evidence type="ECO:0000313" key="1">
    <source>
        <dbReference type="EMBL" id="AFT85637.1"/>
    </source>
</evidence>
<dbReference type="AlphaFoldDB" id="K0DLI1"/>